<dbReference type="EMBL" id="AWTR02000006">
    <property type="protein sequence ID" value="ETZ07740.1"/>
    <property type="molecule type" value="Genomic_DNA"/>
</dbReference>
<accession>W6TI98</accession>
<name>W6TI98_HOLOB</name>
<sequence>MKKNLIGQLLHANSKQQEGGYREIRNSQESIAKVAVRFNINPKTIIQWRKREDNLPMGA</sequence>
<dbReference type="AlphaFoldDB" id="W6TI98"/>
<gene>
    <name evidence="1" type="ORF">P618_200051</name>
</gene>
<evidence type="ECO:0008006" key="3">
    <source>
        <dbReference type="Google" id="ProtNLM"/>
    </source>
</evidence>
<comment type="caution">
    <text evidence="1">The sequence shown here is derived from an EMBL/GenBank/DDBJ whole genome shotgun (WGS) entry which is preliminary data.</text>
</comment>
<organism evidence="1 2">
    <name type="scientific">Holospora obtusa F1</name>
    <dbReference type="NCBI Taxonomy" id="1399147"/>
    <lineage>
        <taxon>Bacteria</taxon>
        <taxon>Pseudomonadati</taxon>
        <taxon>Pseudomonadota</taxon>
        <taxon>Alphaproteobacteria</taxon>
        <taxon>Holosporales</taxon>
        <taxon>Holosporaceae</taxon>
        <taxon>Holospora</taxon>
    </lineage>
</organism>
<dbReference type="Proteomes" id="UP000019112">
    <property type="component" value="Unassembled WGS sequence"/>
</dbReference>
<evidence type="ECO:0000313" key="2">
    <source>
        <dbReference type="Proteomes" id="UP000019112"/>
    </source>
</evidence>
<proteinExistence type="predicted"/>
<reference evidence="1 2" key="1">
    <citation type="journal article" date="2014" name="FEMS Microbiol. Lett.">
        <title>Draft genome sequences of three Holospora species (Holospora obtusa, Holospora undulata, and Holospora elegans), endonuclear symbiotic bacteria of the ciliate Paramecium caudatum.</title>
        <authorList>
            <person name="Dohra H."/>
            <person name="Tanaka K."/>
            <person name="Suzuki T."/>
            <person name="Fujishima M."/>
            <person name="Suzuki H."/>
        </authorList>
    </citation>
    <scope>NUCLEOTIDE SEQUENCE [LARGE SCALE GENOMIC DNA]</scope>
    <source>
        <strain evidence="1 2">F1</strain>
    </source>
</reference>
<evidence type="ECO:0000313" key="1">
    <source>
        <dbReference type="EMBL" id="ETZ07740.1"/>
    </source>
</evidence>
<keyword evidence="2" id="KW-1185">Reference proteome</keyword>
<protein>
    <recommendedName>
        <fullName evidence="3">Transposase</fullName>
    </recommendedName>
</protein>